<protein>
    <submittedName>
        <fullName evidence="1">Uncharacterized protein</fullName>
    </submittedName>
</protein>
<evidence type="ECO:0000313" key="2">
    <source>
        <dbReference type="Proteomes" id="UP000037035"/>
    </source>
</evidence>
<comment type="caution">
    <text evidence="1">The sequence shown here is derived from an EMBL/GenBank/DDBJ whole genome shotgun (WGS) entry which is preliminary data.</text>
</comment>
<gene>
    <name evidence="1" type="ORF">VP01_733g4</name>
</gene>
<reference evidence="1 2" key="1">
    <citation type="submission" date="2015-08" db="EMBL/GenBank/DDBJ databases">
        <title>Next Generation Sequencing and Analysis of the Genome of Puccinia sorghi L Schw, the Causal Agent of Maize Common Rust.</title>
        <authorList>
            <person name="Rochi L."/>
            <person name="Burguener G."/>
            <person name="Darino M."/>
            <person name="Turjanski A."/>
            <person name="Kreff E."/>
            <person name="Dieguez M.J."/>
            <person name="Sacco F."/>
        </authorList>
    </citation>
    <scope>NUCLEOTIDE SEQUENCE [LARGE SCALE GENOMIC DNA]</scope>
    <source>
        <strain evidence="1 2">RO10H11247</strain>
    </source>
</reference>
<proteinExistence type="predicted"/>
<dbReference type="AlphaFoldDB" id="A0A0L6UCS3"/>
<name>A0A0L6UCS3_9BASI</name>
<dbReference type="VEuPathDB" id="FungiDB:VP01_733g4"/>
<sequence>MKFEIKVLTDITQFRTLQSRVDWKDATFAFHFQKGLPSHITDQLSLTGQRLKTLQQLINQTIELDNFYHDKIWSSKKASSTPSTLKNEDASRYKKNFPSKPLTLSASTLAPSLKKSTKISLVLNKEGPHNLEKDTRREKEGLCLLMKLPNWQKK</sequence>
<accession>A0A0L6UCS3</accession>
<keyword evidence="2" id="KW-1185">Reference proteome</keyword>
<organism evidence="1 2">
    <name type="scientific">Puccinia sorghi</name>
    <dbReference type="NCBI Taxonomy" id="27349"/>
    <lineage>
        <taxon>Eukaryota</taxon>
        <taxon>Fungi</taxon>
        <taxon>Dikarya</taxon>
        <taxon>Basidiomycota</taxon>
        <taxon>Pucciniomycotina</taxon>
        <taxon>Pucciniomycetes</taxon>
        <taxon>Pucciniales</taxon>
        <taxon>Pucciniaceae</taxon>
        <taxon>Puccinia</taxon>
    </lineage>
</organism>
<dbReference type="Proteomes" id="UP000037035">
    <property type="component" value="Unassembled WGS sequence"/>
</dbReference>
<evidence type="ECO:0000313" key="1">
    <source>
        <dbReference type="EMBL" id="KNZ46349.1"/>
    </source>
</evidence>
<dbReference type="EMBL" id="LAVV01012761">
    <property type="protein sequence ID" value="KNZ46349.1"/>
    <property type="molecule type" value="Genomic_DNA"/>
</dbReference>